<evidence type="ECO:0000256" key="6">
    <source>
        <dbReference type="ARBA" id="ARBA00022918"/>
    </source>
</evidence>
<keyword evidence="3" id="KW-0540">Nuclease</keyword>
<dbReference type="InterPro" id="IPR043502">
    <property type="entry name" value="DNA/RNA_pol_sf"/>
</dbReference>
<dbReference type="InterPro" id="IPR005162">
    <property type="entry name" value="Retrotrans_gag_dom"/>
</dbReference>
<proteinExistence type="predicted"/>
<dbReference type="InterPro" id="IPR036397">
    <property type="entry name" value="RNaseH_sf"/>
</dbReference>
<name>A0ABQ4Z579_9ASTR</name>
<feature type="region of interest" description="Disordered" evidence="8">
    <location>
        <begin position="311"/>
        <end position="331"/>
    </location>
</feature>
<protein>
    <submittedName>
        <fullName evidence="11">Reverse transcriptase domain-containing protein</fullName>
    </submittedName>
</protein>
<sequence length="964" mass="107742">MDVQDSLIAALTAQVSSLQGHLATALGEIRALQAREQARADAPEGTVSTNNMPPKRTSVSTKTARAAAAPMTAAAVEQLVADRLSATLANHDTLRNGTNGHGDGSHDSGTRTRGATRTPRECTYKDFLNCHPLNFKGFKGVVVLSQWFEKMESVFHISNCAPENQVKFATCTFIGNALTWWNSHKKAVTQHVAYAMDWKALKKMMTVKYCPRCEIKKLEIELWNLNVKGTDIPSYTLRFQELVLMCGRMFPKESNEVEKYVSGLLDMIQGNVMSYRPQTMEEVIEFANDQMDQKLITISKRQAEQKRKIEFNAGNNQGYQQQNKRQNTRRAYTAGTGEKREYTGSLPLCTKCNYHHKGPCAPRCNKCKRIGHLARDCRSSGPNNNNNNRGNSGATQNAVTCYECGVQGHIKRDCPKLKNGNRGNQRGNDNAPAKVYVVGNAGTNPDSNVVTGTFLLNDRYASILFDTGADRSFVSTTFSSIIDITPTTLDHYYDVELADGKIIGINTIIRGCTLNLLNHPFNINLMPVELGSFDVIVGMDWLAKYHAVIDCAEKIVRIPWGNETLIVHGDGSNQGNGTRLNIISCTKTHKYLLKGHHVFLANITAKETEDRSGEKRLEDVPIVPRFFPEGGKERHSNLDPRQDRIIKDWASPKTPTEIRQFLGLADYYRRFIEGFSKIAKPMTKLTQKKVAFEWGDKQEAAFQTLKTKLCSAPILALPQGANYHCLLRCVHINGLGAVLMQNKGDGFLHHRCSDEPYDCDDFLSPPGKANVMDEALSRKEAKLLTKSVNILSQGDKRLHGESEQRSLQKALGTSLDMSTAYHPETDGQSERTIQTLEDMLRACVIDFGKGWINHLPLVEFSYNNSYHASIKAAPFEALYGRKCRSPVCWAEVGEAQLTGPDLIQETTEKIVQIKQRIQAARDRQKSYADLKRKPMEFQVGDRVMLNVSPWKGVVRFGKRGKLNP</sequence>
<dbReference type="InterPro" id="IPR036875">
    <property type="entry name" value="Znf_CCHC_sf"/>
</dbReference>
<dbReference type="Gene3D" id="3.30.70.270">
    <property type="match status" value="1"/>
</dbReference>
<dbReference type="InterPro" id="IPR043128">
    <property type="entry name" value="Rev_trsase/Diguanyl_cyclase"/>
</dbReference>
<dbReference type="PANTHER" id="PTHR37984:SF5">
    <property type="entry name" value="PROTEIN NYNRIN-LIKE"/>
    <property type="match status" value="1"/>
</dbReference>
<evidence type="ECO:0000259" key="9">
    <source>
        <dbReference type="PROSITE" id="PS50158"/>
    </source>
</evidence>
<dbReference type="Pfam" id="PF08284">
    <property type="entry name" value="RVP_2"/>
    <property type="match status" value="1"/>
</dbReference>
<dbReference type="SUPFAM" id="SSF57756">
    <property type="entry name" value="Retrovirus zinc finger-like domains"/>
    <property type="match status" value="1"/>
</dbReference>
<keyword evidence="2" id="KW-0548">Nucleotidyltransferase</keyword>
<dbReference type="PANTHER" id="PTHR37984">
    <property type="entry name" value="PROTEIN CBG26694"/>
    <property type="match status" value="1"/>
</dbReference>
<keyword evidence="7" id="KW-0863">Zinc-finger</keyword>
<feature type="region of interest" description="Disordered" evidence="8">
    <location>
        <begin position="36"/>
        <end position="62"/>
    </location>
</feature>
<dbReference type="SUPFAM" id="SSF53098">
    <property type="entry name" value="Ribonuclease H-like"/>
    <property type="match status" value="1"/>
</dbReference>
<evidence type="ECO:0000313" key="12">
    <source>
        <dbReference type="Proteomes" id="UP001151760"/>
    </source>
</evidence>
<dbReference type="EMBL" id="BQNB010010955">
    <property type="protein sequence ID" value="GJS84177.1"/>
    <property type="molecule type" value="Genomic_DNA"/>
</dbReference>
<dbReference type="InterPro" id="IPR012337">
    <property type="entry name" value="RNaseH-like_sf"/>
</dbReference>
<feature type="compositionally biased region" description="Low complexity" evidence="8">
    <location>
        <begin position="312"/>
        <end position="325"/>
    </location>
</feature>
<comment type="caution">
    <text evidence="11">The sequence shown here is derived from an EMBL/GenBank/DDBJ whole genome shotgun (WGS) entry which is preliminary data.</text>
</comment>
<keyword evidence="12" id="KW-1185">Reference proteome</keyword>
<keyword evidence="7" id="KW-0479">Metal-binding</keyword>
<keyword evidence="5" id="KW-0378">Hydrolase</keyword>
<evidence type="ECO:0000256" key="8">
    <source>
        <dbReference type="SAM" id="MobiDB-lite"/>
    </source>
</evidence>
<keyword evidence="1" id="KW-0808">Transferase</keyword>
<dbReference type="SUPFAM" id="SSF50630">
    <property type="entry name" value="Acid proteases"/>
    <property type="match status" value="1"/>
</dbReference>
<dbReference type="Pfam" id="PF03732">
    <property type="entry name" value="Retrotrans_gag"/>
    <property type="match status" value="1"/>
</dbReference>
<keyword evidence="7" id="KW-0862">Zinc</keyword>
<dbReference type="CDD" id="cd00303">
    <property type="entry name" value="retropepsin_like"/>
    <property type="match status" value="1"/>
</dbReference>
<organism evidence="11 12">
    <name type="scientific">Tanacetum coccineum</name>
    <dbReference type="NCBI Taxonomy" id="301880"/>
    <lineage>
        <taxon>Eukaryota</taxon>
        <taxon>Viridiplantae</taxon>
        <taxon>Streptophyta</taxon>
        <taxon>Embryophyta</taxon>
        <taxon>Tracheophyta</taxon>
        <taxon>Spermatophyta</taxon>
        <taxon>Magnoliopsida</taxon>
        <taxon>eudicotyledons</taxon>
        <taxon>Gunneridae</taxon>
        <taxon>Pentapetalae</taxon>
        <taxon>asterids</taxon>
        <taxon>campanulids</taxon>
        <taxon>Asterales</taxon>
        <taxon>Asteraceae</taxon>
        <taxon>Asteroideae</taxon>
        <taxon>Anthemideae</taxon>
        <taxon>Anthemidinae</taxon>
        <taxon>Tanacetum</taxon>
    </lineage>
</organism>
<evidence type="ECO:0000256" key="4">
    <source>
        <dbReference type="ARBA" id="ARBA00022759"/>
    </source>
</evidence>
<dbReference type="Gene3D" id="2.40.70.10">
    <property type="entry name" value="Acid Proteases"/>
    <property type="match status" value="1"/>
</dbReference>
<feature type="domain" description="CCHC-type" evidence="9">
    <location>
        <begin position="401"/>
        <end position="416"/>
    </location>
</feature>
<dbReference type="GO" id="GO:0003964">
    <property type="term" value="F:RNA-directed DNA polymerase activity"/>
    <property type="evidence" value="ECO:0007669"/>
    <property type="project" value="UniProtKB-KW"/>
</dbReference>
<reference evidence="11" key="1">
    <citation type="journal article" date="2022" name="Int. J. Mol. Sci.">
        <title>Draft Genome of Tanacetum Coccineum: Genomic Comparison of Closely Related Tanacetum-Family Plants.</title>
        <authorList>
            <person name="Yamashiro T."/>
            <person name="Shiraishi A."/>
            <person name="Nakayama K."/>
            <person name="Satake H."/>
        </authorList>
    </citation>
    <scope>NUCLEOTIDE SEQUENCE</scope>
</reference>
<feature type="region of interest" description="Disordered" evidence="8">
    <location>
        <begin position="91"/>
        <end position="116"/>
    </location>
</feature>
<keyword evidence="6 11" id="KW-0695">RNA-directed DNA polymerase</keyword>
<dbReference type="Pfam" id="PF00098">
    <property type="entry name" value="zf-CCHC"/>
    <property type="match status" value="2"/>
</dbReference>
<feature type="compositionally biased region" description="Polar residues" evidence="8">
    <location>
        <begin position="46"/>
        <end position="60"/>
    </location>
</feature>
<dbReference type="Gene3D" id="3.30.420.10">
    <property type="entry name" value="Ribonuclease H-like superfamily/Ribonuclease H"/>
    <property type="match status" value="1"/>
</dbReference>
<evidence type="ECO:0000259" key="10">
    <source>
        <dbReference type="PROSITE" id="PS50994"/>
    </source>
</evidence>
<dbReference type="PROSITE" id="PS00141">
    <property type="entry name" value="ASP_PROTEASE"/>
    <property type="match status" value="1"/>
</dbReference>
<accession>A0ABQ4Z579</accession>
<gene>
    <name evidence="11" type="ORF">Tco_0750718</name>
</gene>
<evidence type="ECO:0000256" key="7">
    <source>
        <dbReference type="PROSITE-ProRule" id="PRU00047"/>
    </source>
</evidence>
<dbReference type="InterPro" id="IPR050951">
    <property type="entry name" value="Retrovirus_Pol_polyprotein"/>
</dbReference>
<feature type="domain" description="CCHC-type" evidence="9">
    <location>
        <begin position="363"/>
        <end position="379"/>
    </location>
</feature>
<evidence type="ECO:0000256" key="2">
    <source>
        <dbReference type="ARBA" id="ARBA00022695"/>
    </source>
</evidence>
<dbReference type="Gene3D" id="4.10.60.10">
    <property type="entry name" value="Zinc finger, CCHC-type"/>
    <property type="match status" value="1"/>
</dbReference>
<dbReference type="Proteomes" id="UP001151760">
    <property type="component" value="Unassembled WGS sequence"/>
</dbReference>
<dbReference type="SUPFAM" id="SSF56672">
    <property type="entry name" value="DNA/RNA polymerases"/>
    <property type="match status" value="1"/>
</dbReference>
<dbReference type="PROSITE" id="PS50158">
    <property type="entry name" value="ZF_CCHC"/>
    <property type="match status" value="2"/>
</dbReference>
<dbReference type="InterPro" id="IPR001878">
    <property type="entry name" value="Znf_CCHC"/>
</dbReference>
<dbReference type="PROSITE" id="PS50994">
    <property type="entry name" value="INTEGRASE"/>
    <property type="match status" value="1"/>
</dbReference>
<dbReference type="InterPro" id="IPR001969">
    <property type="entry name" value="Aspartic_peptidase_AS"/>
</dbReference>
<evidence type="ECO:0000256" key="5">
    <source>
        <dbReference type="ARBA" id="ARBA00022801"/>
    </source>
</evidence>
<dbReference type="InterPro" id="IPR001584">
    <property type="entry name" value="Integrase_cat-core"/>
</dbReference>
<dbReference type="InterPro" id="IPR021109">
    <property type="entry name" value="Peptidase_aspartic_dom_sf"/>
</dbReference>
<keyword evidence="4" id="KW-0255">Endonuclease</keyword>
<evidence type="ECO:0000256" key="1">
    <source>
        <dbReference type="ARBA" id="ARBA00022679"/>
    </source>
</evidence>
<dbReference type="SMART" id="SM00343">
    <property type="entry name" value="ZnF_C2HC"/>
    <property type="match status" value="2"/>
</dbReference>
<evidence type="ECO:0000313" key="11">
    <source>
        <dbReference type="EMBL" id="GJS84177.1"/>
    </source>
</evidence>
<feature type="domain" description="Integrase catalytic" evidence="10">
    <location>
        <begin position="790"/>
        <end position="882"/>
    </location>
</feature>
<evidence type="ECO:0000256" key="3">
    <source>
        <dbReference type="ARBA" id="ARBA00022722"/>
    </source>
</evidence>
<reference evidence="11" key="2">
    <citation type="submission" date="2022-01" db="EMBL/GenBank/DDBJ databases">
        <authorList>
            <person name="Yamashiro T."/>
            <person name="Shiraishi A."/>
            <person name="Satake H."/>
            <person name="Nakayama K."/>
        </authorList>
    </citation>
    <scope>NUCLEOTIDE SEQUENCE</scope>
</reference>